<dbReference type="GO" id="GO:0016747">
    <property type="term" value="F:acyltransferase activity, transferring groups other than amino-acyl groups"/>
    <property type="evidence" value="ECO:0007669"/>
    <property type="project" value="InterPro"/>
</dbReference>
<dbReference type="Proteomes" id="UP000198508">
    <property type="component" value="Unassembled WGS sequence"/>
</dbReference>
<dbReference type="PANTHER" id="PTHR23028">
    <property type="entry name" value="ACETYLTRANSFERASE"/>
    <property type="match status" value="1"/>
</dbReference>
<keyword evidence="1" id="KW-0472">Membrane</keyword>
<feature type="transmembrane region" description="Helical" evidence="1">
    <location>
        <begin position="223"/>
        <end position="244"/>
    </location>
</feature>
<dbReference type="InterPro" id="IPR002656">
    <property type="entry name" value="Acyl_transf_3_dom"/>
</dbReference>
<feature type="transmembrane region" description="Helical" evidence="1">
    <location>
        <begin position="20"/>
        <end position="40"/>
    </location>
</feature>
<evidence type="ECO:0000313" key="4">
    <source>
        <dbReference type="Proteomes" id="UP000198508"/>
    </source>
</evidence>
<gene>
    <name evidence="3" type="ORF">SAMN05216313_15115</name>
</gene>
<name>A0A1I0K745_9FIRM</name>
<keyword evidence="3" id="KW-0012">Acyltransferase</keyword>
<organism evidence="3 4">
    <name type="scientific">Enterocloster lavalensis</name>
    <dbReference type="NCBI Taxonomy" id="460384"/>
    <lineage>
        <taxon>Bacteria</taxon>
        <taxon>Bacillati</taxon>
        <taxon>Bacillota</taxon>
        <taxon>Clostridia</taxon>
        <taxon>Lachnospirales</taxon>
        <taxon>Lachnospiraceae</taxon>
        <taxon>Enterocloster</taxon>
    </lineage>
</organism>
<feature type="transmembrane region" description="Helical" evidence="1">
    <location>
        <begin position="165"/>
        <end position="181"/>
    </location>
</feature>
<dbReference type="GO" id="GO:0016787">
    <property type="term" value="F:hydrolase activity"/>
    <property type="evidence" value="ECO:0007669"/>
    <property type="project" value="UniProtKB-KW"/>
</dbReference>
<sequence length="340" mass="40296">MFLSETSYKGEMMTNRRKIYSLNGLKAFGYICVFTAHAHLMLRNKFSVTLFFIISGFLAFYNRQPPLESIKFTNIVSYSFKHIVRLWQIHILFFLLSIVIRRAEIPNYGNWGAYAIEQILLLQSLSLQPFHYNYASWYLSCLFILYWIALPAIKWVTHTKKPIKYVTLLIIFYYIADYYVVKNAPFLDFTYWNPFYRIPDFIIGMFVCRIYEEYPLEVSSAKFDFLNSFVVVSFVLCLLVQFHLLETNNFFVLLFSIGIYILAHDRGWFCEILHSKLLQHFAKIGLEFYLCHELVIYSVEKLLYNNIFFNGYNINILIWVIAFPISITIAQITNKLKSLV</sequence>
<feature type="transmembrane region" description="Helical" evidence="1">
    <location>
        <begin position="134"/>
        <end position="153"/>
    </location>
</feature>
<dbReference type="EMBL" id="FOIM01000051">
    <property type="protein sequence ID" value="SEU19687.1"/>
    <property type="molecule type" value="Genomic_DNA"/>
</dbReference>
<dbReference type="Pfam" id="PF01757">
    <property type="entry name" value="Acyl_transf_3"/>
    <property type="match status" value="1"/>
</dbReference>
<keyword evidence="1" id="KW-1133">Transmembrane helix</keyword>
<keyword evidence="4" id="KW-1185">Reference proteome</keyword>
<keyword evidence="3" id="KW-0378">Hydrolase</keyword>
<feature type="transmembrane region" description="Helical" evidence="1">
    <location>
        <begin position="83"/>
        <end position="100"/>
    </location>
</feature>
<feature type="transmembrane region" description="Helical" evidence="1">
    <location>
        <begin position="250"/>
        <end position="269"/>
    </location>
</feature>
<feature type="transmembrane region" description="Helical" evidence="1">
    <location>
        <begin position="46"/>
        <end position="62"/>
    </location>
</feature>
<proteinExistence type="predicted"/>
<dbReference type="AlphaFoldDB" id="A0A1I0K745"/>
<feature type="transmembrane region" description="Helical" evidence="1">
    <location>
        <begin position="311"/>
        <end position="330"/>
    </location>
</feature>
<protein>
    <submittedName>
        <fullName evidence="3">Peptidoglycan/LPS O-acetylase OafA/YrhL, contains acyltransferase and SGNH-hydrolase domains</fullName>
    </submittedName>
</protein>
<accession>A0A1I0K745</accession>
<feature type="domain" description="Acyltransferase 3" evidence="2">
    <location>
        <begin position="19"/>
        <end position="332"/>
    </location>
</feature>
<dbReference type="InterPro" id="IPR050879">
    <property type="entry name" value="Acyltransferase_3"/>
</dbReference>
<dbReference type="STRING" id="460384.SAMN05216313_15115"/>
<evidence type="ECO:0000313" key="3">
    <source>
        <dbReference type="EMBL" id="SEU19687.1"/>
    </source>
</evidence>
<evidence type="ECO:0000259" key="2">
    <source>
        <dbReference type="Pfam" id="PF01757"/>
    </source>
</evidence>
<keyword evidence="3" id="KW-0808">Transferase</keyword>
<reference evidence="4" key="1">
    <citation type="submission" date="2016-10" db="EMBL/GenBank/DDBJ databases">
        <authorList>
            <person name="Varghese N."/>
            <person name="Submissions S."/>
        </authorList>
    </citation>
    <scope>NUCLEOTIDE SEQUENCE [LARGE SCALE GENOMIC DNA]</scope>
    <source>
        <strain evidence="4">NLAE-zl-G277</strain>
    </source>
</reference>
<keyword evidence="1" id="KW-0812">Transmembrane</keyword>
<evidence type="ECO:0000256" key="1">
    <source>
        <dbReference type="SAM" id="Phobius"/>
    </source>
</evidence>